<dbReference type="Gene3D" id="3.30.450.20">
    <property type="entry name" value="PAS domain"/>
    <property type="match status" value="1"/>
</dbReference>
<keyword evidence="5" id="KW-0547">Nucleotide-binding</keyword>
<feature type="coiled-coil region" evidence="9">
    <location>
        <begin position="409"/>
        <end position="439"/>
    </location>
</feature>
<comment type="catalytic activity">
    <reaction evidence="1">
        <text>ATP + protein L-histidine = ADP + protein N-phospho-L-histidine.</text>
        <dbReference type="EC" id="2.7.13.3"/>
    </reaction>
</comment>
<dbReference type="AlphaFoldDB" id="A0A7H0VFR5"/>
<keyword evidence="4" id="KW-0808">Transferase</keyword>
<proteinExistence type="predicted"/>
<dbReference type="SUPFAM" id="SSF55874">
    <property type="entry name" value="ATPase domain of HSP90 chaperone/DNA topoisomerase II/histidine kinase"/>
    <property type="match status" value="1"/>
</dbReference>
<dbReference type="Gene3D" id="1.25.40.10">
    <property type="entry name" value="Tetratricopeptide repeat domain"/>
    <property type="match status" value="2"/>
</dbReference>
<protein>
    <recommendedName>
        <fullName evidence="2">histidine kinase</fullName>
        <ecNumber evidence="2">2.7.13.3</ecNumber>
    </recommendedName>
</protein>
<dbReference type="InterPro" id="IPR011495">
    <property type="entry name" value="Sig_transdc_His_kin_sub2_dim/P"/>
</dbReference>
<dbReference type="Gene3D" id="3.30.565.10">
    <property type="entry name" value="Histidine kinase-like ATPase, C-terminal domain"/>
    <property type="match status" value="1"/>
</dbReference>
<evidence type="ECO:0000256" key="3">
    <source>
        <dbReference type="ARBA" id="ARBA00022553"/>
    </source>
</evidence>
<organism evidence="12 13">
    <name type="scientific">Croceimicrobium hydrocarbonivorans</name>
    <dbReference type="NCBI Taxonomy" id="2761580"/>
    <lineage>
        <taxon>Bacteria</taxon>
        <taxon>Pseudomonadati</taxon>
        <taxon>Bacteroidota</taxon>
        <taxon>Flavobacteriia</taxon>
        <taxon>Flavobacteriales</taxon>
        <taxon>Owenweeksiaceae</taxon>
        <taxon>Croceimicrobium</taxon>
    </lineage>
</organism>
<feature type="transmembrane region" description="Helical" evidence="10">
    <location>
        <begin position="386"/>
        <end position="406"/>
    </location>
</feature>
<dbReference type="EC" id="2.7.13.3" evidence="2"/>
<evidence type="ECO:0000259" key="11">
    <source>
        <dbReference type="PROSITE" id="PS50109"/>
    </source>
</evidence>
<dbReference type="Pfam" id="PF07568">
    <property type="entry name" value="HisKA_2"/>
    <property type="match status" value="1"/>
</dbReference>
<dbReference type="RefSeq" id="WP_210759089.1">
    <property type="nucleotide sequence ID" value="NZ_CP060139.1"/>
</dbReference>
<dbReference type="PANTHER" id="PTHR41523:SF8">
    <property type="entry name" value="ETHYLENE RESPONSE SENSOR PROTEIN"/>
    <property type="match status" value="1"/>
</dbReference>
<feature type="repeat" description="TPR" evidence="8">
    <location>
        <begin position="99"/>
        <end position="132"/>
    </location>
</feature>
<evidence type="ECO:0000256" key="2">
    <source>
        <dbReference type="ARBA" id="ARBA00012438"/>
    </source>
</evidence>
<dbReference type="GO" id="GO:0004673">
    <property type="term" value="F:protein histidine kinase activity"/>
    <property type="evidence" value="ECO:0007669"/>
    <property type="project" value="UniProtKB-EC"/>
</dbReference>
<evidence type="ECO:0000256" key="7">
    <source>
        <dbReference type="ARBA" id="ARBA00022840"/>
    </source>
</evidence>
<keyword evidence="9" id="KW-0175">Coiled coil</keyword>
<keyword evidence="10" id="KW-1133">Transmembrane helix</keyword>
<dbReference type="PROSITE" id="PS50005">
    <property type="entry name" value="TPR"/>
    <property type="match status" value="1"/>
</dbReference>
<dbReference type="InterPro" id="IPR011990">
    <property type="entry name" value="TPR-like_helical_dom_sf"/>
</dbReference>
<dbReference type="InterPro" id="IPR005467">
    <property type="entry name" value="His_kinase_dom"/>
</dbReference>
<dbReference type="KEGG" id="chyd:H4K34_01600"/>
<dbReference type="Proteomes" id="UP000516305">
    <property type="component" value="Chromosome"/>
</dbReference>
<keyword evidence="10" id="KW-0472">Membrane</keyword>
<dbReference type="SUPFAM" id="SSF48452">
    <property type="entry name" value="TPR-like"/>
    <property type="match status" value="1"/>
</dbReference>
<gene>
    <name evidence="12" type="ORF">H4K34_01600</name>
</gene>
<evidence type="ECO:0000256" key="4">
    <source>
        <dbReference type="ARBA" id="ARBA00022679"/>
    </source>
</evidence>
<dbReference type="InterPro" id="IPR019734">
    <property type="entry name" value="TPR_rpt"/>
</dbReference>
<dbReference type="SMART" id="SM00028">
    <property type="entry name" value="TPR"/>
    <property type="match status" value="4"/>
</dbReference>
<evidence type="ECO:0000256" key="6">
    <source>
        <dbReference type="ARBA" id="ARBA00022777"/>
    </source>
</evidence>
<evidence type="ECO:0000256" key="8">
    <source>
        <dbReference type="PROSITE-ProRule" id="PRU00339"/>
    </source>
</evidence>
<keyword evidence="13" id="KW-1185">Reference proteome</keyword>
<dbReference type="InterPro" id="IPR003594">
    <property type="entry name" value="HATPase_dom"/>
</dbReference>
<dbReference type="InterPro" id="IPR036890">
    <property type="entry name" value="HATPase_C_sf"/>
</dbReference>
<dbReference type="GO" id="GO:0005524">
    <property type="term" value="F:ATP binding"/>
    <property type="evidence" value="ECO:0007669"/>
    <property type="project" value="UniProtKB-KW"/>
</dbReference>
<sequence>MPSQFSLIPFTFVENMIIRRFFIPIILTLLLLPFGAYSLDLDSLKTARQNVLPGSQEELLIVKDMMRYYIHQEQNDSAILYGLEAENLARQLKNAEELADVYTYLGIMYQYRGRYQKANDYSFKALSIKDSLQLGPISLAESHGNLAVCFQELKQFDKAIEHSLLALDYFKEGGDSNRAAMRFYQIGGLLYEFGLYDSAKVYYDLALDWYTALGHESYIAIYPTYVGLIYLKQNKLRAAEAEFLKSLNSYPPDGRQRFKVFIYVNLAVVNLVMGAERDSIGRRELYRAIEYAKQSYSLAEELDFLHQMRKANEVFYKAYDALGESEQAIHYAKAFIDLNDSLYNIEQQKVITELQTKYESGKQEAQIEFLSQTNQQQEELARTQELIIYILSGAGLLIISFGMNSYRLYRQKNRSLQELEKSNAVISQQNEEREILLKEIHHRVKNNLQVISSLLDLQSSAISDPKALIAVEDGQSRVKAMALIHQKLYQNEDLSLIDIKDFILKLIEQNGAMQEKQAQCEYDLPEGQLMMDIDTAVPLGLILNELVTNAYKYGQDNEGELHLIIRLIPRDDHYYLEFCDGGNGLPEGMDWEKSRSLGLRLIKRLSRQLYGRVAYEYRDGACFKIEFKNTDQRREIA</sequence>
<accession>A0A7H0VFR5</accession>
<evidence type="ECO:0000313" key="13">
    <source>
        <dbReference type="Proteomes" id="UP000516305"/>
    </source>
</evidence>
<dbReference type="PROSITE" id="PS50109">
    <property type="entry name" value="HIS_KIN"/>
    <property type="match status" value="1"/>
</dbReference>
<evidence type="ECO:0000256" key="5">
    <source>
        <dbReference type="ARBA" id="ARBA00022741"/>
    </source>
</evidence>
<keyword evidence="3" id="KW-0597">Phosphoprotein</keyword>
<evidence type="ECO:0000256" key="10">
    <source>
        <dbReference type="SAM" id="Phobius"/>
    </source>
</evidence>
<name>A0A7H0VFR5_9FLAO</name>
<evidence type="ECO:0000256" key="9">
    <source>
        <dbReference type="SAM" id="Coils"/>
    </source>
</evidence>
<keyword evidence="7" id="KW-0067">ATP-binding</keyword>
<dbReference type="EMBL" id="CP060139">
    <property type="protein sequence ID" value="QNR24563.1"/>
    <property type="molecule type" value="Genomic_DNA"/>
</dbReference>
<feature type="domain" description="Histidine kinase" evidence="11">
    <location>
        <begin position="439"/>
        <end position="631"/>
    </location>
</feature>
<evidence type="ECO:0000256" key="1">
    <source>
        <dbReference type="ARBA" id="ARBA00000085"/>
    </source>
</evidence>
<reference evidence="12 13" key="1">
    <citation type="submission" date="2020-08" db="EMBL/GenBank/DDBJ databases">
        <title>Croceimicrobium hydrocarbonivorans gen. nov., sp. nov., a novel marine bacterium isolated from a bacterial consortium that degrades polyethylene terephthalate.</title>
        <authorList>
            <person name="Liu R."/>
        </authorList>
    </citation>
    <scope>NUCLEOTIDE SEQUENCE [LARGE SCALE GENOMIC DNA]</scope>
    <source>
        <strain evidence="12 13">A20-9</strain>
    </source>
</reference>
<keyword evidence="6" id="KW-0418">Kinase</keyword>
<evidence type="ECO:0000313" key="12">
    <source>
        <dbReference type="EMBL" id="QNR24563.1"/>
    </source>
</evidence>
<keyword evidence="10" id="KW-0812">Transmembrane</keyword>
<dbReference type="Pfam" id="PF02518">
    <property type="entry name" value="HATPase_c"/>
    <property type="match status" value="1"/>
</dbReference>
<keyword evidence="8" id="KW-0802">TPR repeat</keyword>
<dbReference type="SMART" id="SM00387">
    <property type="entry name" value="HATPase_c"/>
    <property type="match status" value="1"/>
</dbReference>
<dbReference type="PANTHER" id="PTHR41523">
    <property type="entry name" value="TWO-COMPONENT SYSTEM SENSOR PROTEIN"/>
    <property type="match status" value="1"/>
</dbReference>